<evidence type="ECO:0000313" key="3">
    <source>
        <dbReference type="Proteomes" id="UP000191672"/>
    </source>
</evidence>
<name>A0A1V6Q0P1_9EURO</name>
<dbReference type="EMBL" id="MDYN01000019">
    <property type="protein sequence ID" value="OQD82801.1"/>
    <property type="molecule type" value="Genomic_DNA"/>
</dbReference>
<comment type="caution">
    <text evidence="2">The sequence shown here is derived from an EMBL/GenBank/DDBJ whole genome shotgun (WGS) entry which is preliminary data.</text>
</comment>
<reference evidence="3" key="1">
    <citation type="journal article" date="2017" name="Nat. Microbiol.">
        <title>Global analysis of biosynthetic gene clusters reveals vast potential of secondary metabolite production in Penicillium species.</title>
        <authorList>
            <person name="Nielsen J.C."/>
            <person name="Grijseels S."/>
            <person name="Prigent S."/>
            <person name="Ji B."/>
            <person name="Dainat J."/>
            <person name="Nielsen K.F."/>
            <person name="Frisvad J.C."/>
            <person name="Workman M."/>
            <person name="Nielsen J."/>
        </authorList>
    </citation>
    <scope>NUCLEOTIDE SEQUENCE [LARGE SCALE GENOMIC DNA]</scope>
    <source>
        <strain evidence="3">IBT 31811</strain>
    </source>
</reference>
<keyword evidence="3" id="KW-1185">Reference proteome</keyword>
<feature type="region of interest" description="Disordered" evidence="1">
    <location>
        <begin position="311"/>
        <end position="337"/>
    </location>
</feature>
<proteinExistence type="predicted"/>
<gene>
    <name evidence="2" type="ORF">PENANT_c019G02571</name>
</gene>
<feature type="compositionally biased region" description="Polar residues" evidence="1">
    <location>
        <begin position="109"/>
        <end position="118"/>
    </location>
</feature>
<organism evidence="2 3">
    <name type="scientific">Penicillium antarcticum</name>
    <dbReference type="NCBI Taxonomy" id="416450"/>
    <lineage>
        <taxon>Eukaryota</taxon>
        <taxon>Fungi</taxon>
        <taxon>Dikarya</taxon>
        <taxon>Ascomycota</taxon>
        <taxon>Pezizomycotina</taxon>
        <taxon>Eurotiomycetes</taxon>
        <taxon>Eurotiomycetidae</taxon>
        <taxon>Eurotiales</taxon>
        <taxon>Aspergillaceae</taxon>
        <taxon>Penicillium</taxon>
    </lineage>
</organism>
<evidence type="ECO:0000256" key="1">
    <source>
        <dbReference type="SAM" id="MobiDB-lite"/>
    </source>
</evidence>
<evidence type="ECO:0000313" key="2">
    <source>
        <dbReference type="EMBL" id="OQD82801.1"/>
    </source>
</evidence>
<protein>
    <submittedName>
        <fullName evidence="2">Uncharacterized protein</fullName>
    </submittedName>
</protein>
<accession>A0A1V6Q0P1</accession>
<sequence length="659" mass="72778">MDEWQTAILEVKSLYKSQQHKQCVLRCKQLIDTATAPIDRIHKTSLYYFAGISYVCLAQAAHVYSAAKVPFLKCALEKFIAASKALPENRAPPVLNPGQTYSPVPWPESPSSRTTSGSPLIFNDSPRPESPLKSASLRDGSSVLDTKSQLARYGILTPPLSDYPSSDDSLVTAFVTTPRSIPAVSPPRQLRHIEDLCSVEDINKQLSPVSVPVEPPPHQLSPTEDPSFVDGVDDGISPVSTSDVPPRPYKLSSVSRNFSYPIGGIAQPRGAPSPASVDDELVSFDSSQNSIPIGEFLINNITRMLDSSTLNESKDDPFLSKKNLSPKIRPPVQPSPVRFPADLANPRKQSELVPSPLSVRKVSGELIKCNRSMILCGPANKESITSPKDTCNTFDKPAVTADARPSSTLSKYDLDTKRPVRPRPPRLPLKVIPRLQVNVDASHPIPTRLSPELKPVSPIRAMPTPVSIPETIPEKNTDIGFHCLTIPPVTPEQSQKSSYTSPSPACSSVTPASAARAAMLNLSNSFLREEFTREIAWLREQIDHVENIQHIHRRRSPVTVSPDRPRPQSFWTFSLIRKKLSSVFRLHSSPDSSSDVGPNIDKFGNVLRIETMVQRIARLRKENWKTGIRAPHSVWKGSDYYEKFCDDVLADLQDCEGFF</sequence>
<dbReference type="Proteomes" id="UP000191672">
    <property type="component" value="Unassembled WGS sequence"/>
</dbReference>
<dbReference type="AlphaFoldDB" id="A0A1V6Q0P1"/>
<feature type="region of interest" description="Disordered" evidence="1">
    <location>
        <begin position="91"/>
        <end position="141"/>
    </location>
</feature>